<keyword evidence="4" id="KW-1185">Reference proteome</keyword>
<dbReference type="EMBL" id="JAHRHJ020000001">
    <property type="protein sequence ID" value="KAH9331229.1"/>
    <property type="molecule type" value="Genomic_DNA"/>
</dbReference>
<accession>A0AA38GYF3</accession>
<sequence>MEDKTREASVIAYPCAACKFQRRKCGENCLLAPYFPPHDPHKFCIAHRVFGASNVLKILRDIPVESRKDAVTSMVYEAGARVQDPVYGCTGEVCRLQQQVSSLQSQLAATQEELVNTRAHLLSIATGFC</sequence>
<proteinExistence type="inferred from homology"/>
<evidence type="ECO:0000313" key="3">
    <source>
        <dbReference type="EMBL" id="KAH9331229.1"/>
    </source>
</evidence>
<feature type="domain" description="LOB" evidence="2">
    <location>
        <begin position="13"/>
        <end position="114"/>
    </location>
</feature>
<reference evidence="3 4" key="1">
    <citation type="journal article" date="2021" name="Nat. Plants">
        <title>The Taxus genome provides insights into paclitaxel biosynthesis.</title>
        <authorList>
            <person name="Xiong X."/>
            <person name="Gou J."/>
            <person name="Liao Q."/>
            <person name="Li Y."/>
            <person name="Zhou Q."/>
            <person name="Bi G."/>
            <person name="Li C."/>
            <person name="Du R."/>
            <person name="Wang X."/>
            <person name="Sun T."/>
            <person name="Guo L."/>
            <person name="Liang H."/>
            <person name="Lu P."/>
            <person name="Wu Y."/>
            <person name="Zhang Z."/>
            <person name="Ro D.K."/>
            <person name="Shang Y."/>
            <person name="Huang S."/>
            <person name="Yan J."/>
        </authorList>
    </citation>
    <scope>NUCLEOTIDE SEQUENCE [LARGE SCALE GENOMIC DNA]</scope>
    <source>
        <strain evidence="3">Ta-2019</strain>
    </source>
</reference>
<comment type="caution">
    <text evidence="3">The sequence shown here is derived from an EMBL/GenBank/DDBJ whole genome shotgun (WGS) entry which is preliminary data.</text>
</comment>
<dbReference type="Proteomes" id="UP000824469">
    <property type="component" value="Unassembled WGS sequence"/>
</dbReference>
<dbReference type="AlphaFoldDB" id="A0AA38GYF3"/>
<organism evidence="3 4">
    <name type="scientific">Taxus chinensis</name>
    <name type="common">Chinese yew</name>
    <name type="synonym">Taxus wallichiana var. chinensis</name>
    <dbReference type="NCBI Taxonomy" id="29808"/>
    <lineage>
        <taxon>Eukaryota</taxon>
        <taxon>Viridiplantae</taxon>
        <taxon>Streptophyta</taxon>
        <taxon>Embryophyta</taxon>
        <taxon>Tracheophyta</taxon>
        <taxon>Spermatophyta</taxon>
        <taxon>Pinopsida</taxon>
        <taxon>Pinidae</taxon>
        <taxon>Conifers II</taxon>
        <taxon>Cupressales</taxon>
        <taxon>Taxaceae</taxon>
        <taxon>Taxus</taxon>
    </lineage>
</organism>
<evidence type="ECO:0000313" key="4">
    <source>
        <dbReference type="Proteomes" id="UP000824469"/>
    </source>
</evidence>
<dbReference type="PROSITE" id="PS50891">
    <property type="entry name" value="LOB"/>
    <property type="match status" value="1"/>
</dbReference>
<dbReference type="PANTHER" id="PTHR31301:SF206">
    <property type="entry name" value="LOB DOMAIN-CONTAINING PROTEIN 1"/>
    <property type="match status" value="1"/>
</dbReference>
<dbReference type="InterPro" id="IPR004883">
    <property type="entry name" value="LOB"/>
</dbReference>
<dbReference type="PANTHER" id="PTHR31301">
    <property type="entry name" value="LOB DOMAIN-CONTAINING PROTEIN 4-RELATED"/>
    <property type="match status" value="1"/>
</dbReference>
<evidence type="ECO:0000259" key="2">
    <source>
        <dbReference type="PROSITE" id="PS50891"/>
    </source>
</evidence>
<gene>
    <name evidence="3" type="ORF">KI387_003337</name>
</gene>
<name>A0AA38GYF3_TAXCH</name>
<protein>
    <recommendedName>
        <fullName evidence="2">LOB domain-containing protein</fullName>
    </recommendedName>
</protein>
<comment type="similarity">
    <text evidence="1">Belongs to the LOB domain-containing protein family.</text>
</comment>
<dbReference type="Pfam" id="PF03195">
    <property type="entry name" value="LOB"/>
    <property type="match status" value="1"/>
</dbReference>
<dbReference type="OMA" id="PTEMRGD"/>
<evidence type="ECO:0000256" key="1">
    <source>
        <dbReference type="ARBA" id="ARBA00005474"/>
    </source>
</evidence>
<feature type="non-terminal residue" evidence="3">
    <location>
        <position position="129"/>
    </location>
</feature>